<dbReference type="PANTHER" id="PTHR46417:SF1">
    <property type="entry name" value="TRNA (GUANINE-N(1)-)-METHYLTRANSFERASE"/>
    <property type="match status" value="1"/>
</dbReference>
<evidence type="ECO:0000256" key="15">
    <source>
        <dbReference type="HAMAP-Rule" id="MF_00605"/>
    </source>
</evidence>
<evidence type="ECO:0000256" key="3">
    <source>
        <dbReference type="ARBA" id="ARBA00007630"/>
    </source>
</evidence>
<feature type="compositionally biased region" description="Gly residues" evidence="17">
    <location>
        <begin position="297"/>
        <end position="313"/>
    </location>
</feature>
<evidence type="ECO:0000256" key="10">
    <source>
        <dbReference type="ARBA" id="ARBA00022691"/>
    </source>
</evidence>
<keyword evidence="10 15" id="KW-0949">S-adenosyl-L-methionine</keyword>
<evidence type="ECO:0000256" key="1">
    <source>
        <dbReference type="ARBA" id="ARBA00002634"/>
    </source>
</evidence>
<feature type="compositionally biased region" description="Gly residues" evidence="17">
    <location>
        <begin position="321"/>
        <end position="346"/>
    </location>
</feature>
<comment type="similarity">
    <text evidence="3 15 16">Belongs to the RNA methyltransferase TrmD family.</text>
</comment>
<dbReference type="InterPro" id="IPR029026">
    <property type="entry name" value="tRNA_m1G_MTases_N"/>
</dbReference>
<evidence type="ECO:0000256" key="11">
    <source>
        <dbReference type="ARBA" id="ARBA00022694"/>
    </source>
</evidence>
<dbReference type="InterPro" id="IPR029028">
    <property type="entry name" value="Alpha/beta_knot_MTases"/>
</dbReference>
<accession>A0ABZ2LMW3</accession>
<feature type="compositionally biased region" description="Gly residues" evidence="17">
    <location>
        <begin position="274"/>
        <end position="283"/>
    </location>
</feature>
<comment type="function">
    <text evidence="1 15 16">Specifically methylates guanosine-37 in various tRNAs.</text>
</comment>
<dbReference type="GO" id="GO:0032259">
    <property type="term" value="P:methylation"/>
    <property type="evidence" value="ECO:0007669"/>
    <property type="project" value="UniProtKB-KW"/>
</dbReference>
<keyword evidence="8 15" id="KW-0489">Methyltransferase</keyword>
<evidence type="ECO:0000256" key="13">
    <source>
        <dbReference type="ARBA" id="ARBA00033392"/>
    </source>
</evidence>
<feature type="domain" description="tRNA methyltransferase TRMD/TRM10-type" evidence="18">
    <location>
        <begin position="1"/>
        <end position="229"/>
    </location>
</feature>
<dbReference type="InterPro" id="IPR016009">
    <property type="entry name" value="tRNA_MeTrfase_TRMD/TRM10"/>
</dbReference>
<proteinExistence type="inferred from homology"/>
<keyword evidence="7 15" id="KW-0963">Cytoplasm</keyword>
<evidence type="ECO:0000256" key="14">
    <source>
        <dbReference type="ARBA" id="ARBA00047783"/>
    </source>
</evidence>
<comment type="catalytic activity">
    <reaction evidence="14 15 16">
        <text>guanosine(37) in tRNA + S-adenosyl-L-methionine = N(1)-methylguanosine(37) in tRNA + S-adenosyl-L-homocysteine + H(+)</text>
        <dbReference type="Rhea" id="RHEA:36899"/>
        <dbReference type="Rhea" id="RHEA-COMP:10145"/>
        <dbReference type="Rhea" id="RHEA-COMP:10147"/>
        <dbReference type="ChEBI" id="CHEBI:15378"/>
        <dbReference type="ChEBI" id="CHEBI:57856"/>
        <dbReference type="ChEBI" id="CHEBI:59789"/>
        <dbReference type="ChEBI" id="CHEBI:73542"/>
        <dbReference type="ChEBI" id="CHEBI:74269"/>
        <dbReference type="EC" id="2.1.1.228"/>
    </reaction>
</comment>
<dbReference type="Pfam" id="PF01746">
    <property type="entry name" value="tRNA_m1G_MT"/>
    <property type="match status" value="1"/>
</dbReference>
<sequence>MRVDIVTLFPEAFEGFLATSFVARGIEAQKLGVRFRSPREFGLGKHKSVDDTPYGGGSGMVMRVDVLVACFESLDLDAPDGVKAHRVLLTPQGAPLDQSRVRALAARPAVMLVCGRYEGFDERVRAHVDEEISLGDFVMTGGEVAAMAIVDACVRLLPGVLGNEESVREESHSTENEGLLEYPQYTRPAEFRGADVPAILTGGHHAHIAAWRREQAVVRTRERRPDLYERYAARTAASGAAGVRTRGRGGRAGGSGNAGNAGGAGNSESAGSSGNAGGAGSSGNAGSAGNSESAGSSGNGGGAGSSGNGGGAGNSESAGSSGNGGGAGSSGNGGGAGSSGNGGGAGNSESAGSSGNAGGAGNSGNAGGAGSSENTGSAGHSGKDE</sequence>
<keyword evidence="20" id="KW-1185">Reference proteome</keyword>
<dbReference type="NCBIfam" id="TIGR00088">
    <property type="entry name" value="trmD"/>
    <property type="match status" value="1"/>
</dbReference>
<dbReference type="Gene3D" id="1.10.1270.20">
    <property type="entry name" value="tRNA(m1g37)methyltransferase, domain 2"/>
    <property type="match status" value="1"/>
</dbReference>
<comment type="subunit">
    <text evidence="4 15 16">Homodimer.</text>
</comment>
<dbReference type="CDD" id="cd18080">
    <property type="entry name" value="TrmD-like"/>
    <property type="match status" value="1"/>
</dbReference>
<evidence type="ECO:0000256" key="7">
    <source>
        <dbReference type="ARBA" id="ARBA00022490"/>
    </source>
</evidence>
<protein>
    <recommendedName>
        <fullName evidence="6 15">tRNA (guanine-N(1)-)-methyltransferase</fullName>
        <ecNumber evidence="5 15">2.1.1.228</ecNumber>
    </recommendedName>
    <alternativeName>
        <fullName evidence="12 15">M1G-methyltransferase</fullName>
    </alternativeName>
    <alternativeName>
        <fullName evidence="13 15">tRNA [GM37] methyltransferase</fullName>
    </alternativeName>
</protein>
<feature type="binding site" evidence="15">
    <location>
        <position position="115"/>
    </location>
    <ligand>
        <name>S-adenosyl-L-methionine</name>
        <dbReference type="ChEBI" id="CHEBI:59789"/>
    </ligand>
</feature>
<dbReference type="NCBIfam" id="NF000648">
    <property type="entry name" value="PRK00026.1"/>
    <property type="match status" value="1"/>
</dbReference>
<comment type="subcellular location">
    <subcellularLocation>
        <location evidence="2 15 16">Cytoplasm</location>
    </subcellularLocation>
</comment>
<evidence type="ECO:0000256" key="9">
    <source>
        <dbReference type="ARBA" id="ARBA00022679"/>
    </source>
</evidence>
<evidence type="ECO:0000259" key="18">
    <source>
        <dbReference type="Pfam" id="PF01746"/>
    </source>
</evidence>
<evidence type="ECO:0000256" key="4">
    <source>
        <dbReference type="ARBA" id="ARBA00011738"/>
    </source>
</evidence>
<feature type="compositionally biased region" description="Gly residues" evidence="17">
    <location>
        <begin position="355"/>
        <end position="370"/>
    </location>
</feature>
<evidence type="ECO:0000256" key="16">
    <source>
        <dbReference type="RuleBase" id="RU003464"/>
    </source>
</evidence>
<feature type="compositionally biased region" description="Low complexity" evidence="17">
    <location>
        <begin position="284"/>
        <end position="296"/>
    </location>
</feature>
<dbReference type="Proteomes" id="UP001370348">
    <property type="component" value="Chromosome"/>
</dbReference>
<evidence type="ECO:0000256" key="2">
    <source>
        <dbReference type="ARBA" id="ARBA00004496"/>
    </source>
</evidence>
<dbReference type="InterPro" id="IPR002649">
    <property type="entry name" value="tRNA_m1G_MeTrfase_TrmD"/>
</dbReference>
<evidence type="ECO:0000256" key="8">
    <source>
        <dbReference type="ARBA" id="ARBA00022603"/>
    </source>
</evidence>
<dbReference type="GO" id="GO:0052906">
    <property type="term" value="F:tRNA (guanine(37)-N1)-methyltransferase activity"/>
    <property type="evidence" value="ECO:0007669"/>
    <property type="project" value="UniProtKB-EC"/>
</dbReference>
<feature type="region of interest" description="Disordered" evidence="17">
    <location>
        <begin position="235"/>
        <end position="385"/>
    </location>
</feature>
<gene>
    <name evidence="15 19" type="primary">trmD</name>
    <name evidence="19" type="ORF">LZC94_25585</name>
</gene>
<dbReference type="PANTHER" id="PTHR46417">
    <property type="entry name" value="TRNA (GUANINE-N(1)-)-METHYLTRANSFERASE"/>
    <property type="match status" value="1"/>
</dbReference>
<evidence type="ECO:0000256" key="17">
    <source>
        <dbReference type="SAM" id="MobiDB-lite"/>
    </source>
</evidence>
<organism evidence="19 20">
    <name type="scientific">Pendulispora albinea</name>
    <dbReference type="NCBI Taxonomy" id="2741071"/>
    <lineage>
        <taxon>Bacteria</taxon>
        <taxon>Pseudomonadati</taxon>
        <taxon>Myxococcota</taxon>
        <taxon>Myxococcia</taxon>
        <taxon>Myxococcales</taxon>
        <taxon>Sorangiineae</taxon>
        <taxon>Pendulisporaceae</taxon>
        <taxon>Pendulispora</taxon>
    </lineage>
</organism>
<dbReference type="HAMAP" id="MF_00605">
    <property type="entry name" value="TrmD"/>
    <property type="match status" value="1"/>
</dbReference>
<reference evidence="19 20" key="1">
    <citation type="submission" date="2021-12" db="EMBL/GenBank/DDBJ databases">
        <title>Discovery of the Pendulisporaceae a myxobacterial family with distinct sporulation behavior and unique specialized metabolism.</title>
        <authorList>
            <person name="Garcia R."/>
            <person name="Popoff A."/>
            <person name="Bader C.D."/>
            <person name="Loehr J."/>
            <person name="Walesch S."/>
            <person name="Walt C."/>
            <person name="Boldt J."/>
            <person name="Bunk B."/>
            <person name="Haeckl F.J.F.P.J."/>
            <person name="Gunesch A.P."/>
            <person name="Birkelbach J."/>
            <person name="Nuebel U."/>
            <person name="Pietschmann T."/>
            <person name="Bach T."/>
            <person name="Mueller R."/>
        </authorList>
    </citation>
    <scope>NUCLEOTIDE SEQUENCE [LARGE SCALE GENOMIC DNA]</scope>
    <source>
        <strain evidence="19 20">MSr11954</strain>
    </source>
</reference>
<feature type="compositionally biased region" description="Gly residues" evidence="17">
    <location>
        <begin position="250"/>
        <end position="265"/>
    </location>
</feature>
<feature type="binding site" evidence="15">
    <location>
        <begin position="134"/>
        <end position="139"/>
    </location>
    <ligand>
        <name>S-adenosyl-L-methionine</name>
        <dbReference type="ChEBI" id="CHEBI:59789"/>
    </ligand>
</feature>
<name>A0ABZ2LMW3_9BACT</name>
<dbReference type="EMBL" id="CP089984">
    <property type="protein sequence ID" value="WXB11233.1"/>
    <property type="molecule type" value="Genomic_DNA"/>
</dbReference>
<keyword evidence="11 15" id="KW-0819">tRNA processing</keyword>
<dbReference type="InterPro" id="IPR023148">
    <property type="entry name" value="tRNA_m1G_MeTrfase_C_sf"/>
</dbReference>
<dbReference type="Gene3D" id="3.40.1280.10">
    <property type="match status" value="1"/>
</dbReference>
<keyword evidence="9 15" id="KW-0808">Transferase</keyword>
<evidence type="ECO:0000256" key="5">
    <source>
        <dbReference type="ARBA" id="ARBA00012807"/>
    </source>
</evidence>
<evidence type="ECO:0000256" key="6">
    <source>
        <dbReference type="ARBA" id="ARBA00014679"/>
    </source>
</evidence>
<evidence type="ECO:0000256" key="12">
    <source>
        <dbReference type="ARBA" id="ARBA00029736"/>
    </source>
</evidence>
<evidence type="ECO:0000313" key="20">
    <source>
        <dbReference type="Proteomes" id="UP001370348"/>
    </source>
</evidence>
<evidence type="ECO:0000313" key="19">
    <source>
        <dbReference type="EMBL" id="WXB11233.1"/>
    </source>
</evidence>
<dbReference type="EC" id="2.1.1.228" evidence="5 15"/>
<dbReference type="SUPFAM" id="SSF75217">
    <property type="entry name" value="alpha/beta knot"/>
    <property type="match status" value="1"/>
</dbReference>
<feature type="compositionally biased region" description="Low complexity" evidence="17">
    <location>
        <begin position="235"/>
        <end position="244"/>
    </location>
</feature>